<dbReference type="AlphaFoldDB" id="A0A2M9A441"/>
<dbReference type="PANTHER" id="PTHR10165">
    <property type="entry name" value="LIPID PHOSPHATE PHOSPHATASE"/>
    <property type="match status" value="1"/>
</dbReference>
<keyword evidence="7" id="KW-0732">Signal</keyword>
<evidence type="ECO:0000256" key="7">
    <source>
        <dbReference type="SAM" id="SignalP"/>
    </source>
</evidence>
<evidence type="ECO:0000256" key="6">
    <source>
        <dbReference type="SAM" id="Phobius"/>
    </source>
</evidence>
<comment type="subcellular location">
    <subcellularLocation>
        <location evidence="1">Membrane</location>
        <topology evidence="1">Multi-pass membrane protein</topology>
    </subcellularLocation>
</comment>
<dbReference type="GO" id="GO:0008195">
    <property type="term" value="F:phosphatidate phosphatase activity"/>
    <property type="evidence" value="ECO:0007669"/>
    <property type="project" value="TreeGrafter"/>
</dbReference>
<dbReference type="Pfam" id="PF01569">
    <property type="entry name" value="PAP2"/>
    <property type="match status" value="1"/>
</dbReference>
<accession>A0A2M9A441</accession>
<dbReference type="GO" id="GO:0046839">
    <property type="term" value="P:phospholipid dephosphorylation"/>
    <property type="evidence" value="ECO:0007669"/>
    <property type="project" value="TreeGrafter"/>
</dbReference>
<gene>
    <name evidence="9" type="ORF">BGX16_0383</name>
</gene>
<evidence type="ECO:0000256" key="5">
    <source>
        <dbReference type="ARBA" id="ARBA00023136"/>
    </source>
</evidence>
<organism evidence="9 10">
    <name type="scientific">Hallerella succinigenes</name>
    <dbReference type="NCBI Taxonomy" id="1896222"/>
    <lineage>
        <taxon>Bacteria</taxon>
        <taxon>Pseudomonadati</taxon>
        <taxon>Fibrobacterota</taxon>
        <taxon>Fibrobacteria</taxon>
        <taxon>Fibrobacterales</taxon>
        <taxon>Fibrobacteraceae</taxon>
        <taxon>Hallerella</taxon>
    </lineage>
</organism>
<proteinExistence type="inferred from homology"/>
<reference evidence="9 10" key="1">
    <citation type="submission" date="2017-11" db="EMBL/GenBank/DDBJ databases">
        <title>Animal gut microbial communities from fecal samples from Wisconsin, USA.</title>
        <authorList>
            <person name="Neumann A."/>
        </authorList>
    </citation>
    <scope>NUCLEOTIDE SEQUENCE [LARGE SCALE GENOMIC DNA]</scope>
    <source>
        <strain evidence="9 10">UWS3</strain>
    </source>
</reference>
<dbReference type="Gene3D" id="1.20.144.10">
    <property type="entry name" value="Phosphatidic acid phosphatase type 2/haloperoxidase"/>
    <property type="match status" value="1"/>
</dbReference>
<evidence type="ECO:0000256" key="3">
    <source>
        <dbReference type="ARBA" id="ARBA00022692"/>
    </source>
</evidence>
<evidence type="ECO:0000259" key="8">
    <source>
        <dbReference type="SMART" id="SM00014"/>
    </source>
</evidence>
<evidence type="ECO:0000313" key="9">
    <source>
        <dbReference type="EMBL" id="PJJ40459.1"/>
    </source>
</evidence>
<keyword evidence="4 6" id="KW-1133">Transmembrane helix</keyword>
<dbReference type="SMART" id="SM00014">
    <property type="entry name" value="acidPPc"/>
    <property type="match status" value="1"/>
</dbReference>
<comment type="caution">
    <text evidence="9">The sequence shown here is derived from an EMBL/GenBank/DDBJ whole genome shotgun (WGS) entry which is preliminary data.</text>
</comment>
<evidence type="ECO:0000313" key="10">
    <source>
        <dbReference type="Proteomes" id="UP000231134"/>
    </source>
</evidence>
<dbReference type="EMBL" id="PGEX01000001">
    <property type="protein sequence ID" value="PJJ40459.1"/>
    <property type="molecule type" value="Genomic_DNA"/>
</dbReference>
<feature type="signal peptide" evidence="7">
    <location>
        <begin position="1"/>
        <end position="25"/>
    </location>
</feature>
<protein>
    <submittedName>
        <fullName evidence="9">PAP2 superfamily protein</fullName>
    </submittedName>
</protein>
<dbReference type="GO" id="GO:0006644">
    <property type="term" value="P:phospholipid metabolic process"/>
    <property type="evidence" value="ECO:0007669"/>
    <property type="project" value="InterPro"/>
</dbReference>
<dbReference type="GO" id="GO:0016020">
    <property type="term" value="C:membrane"/>
    <property type="evidence" value="ECO:0007669"/>
    <property type="project" value="UniProtKB-SubCell"/>
</dbReference>
<keyword evidence="3 6" id="KW-0812">Transmembrane</keyword>
<feature type="domain" description="Phosphatidic acid phosphatase type 2/haloperoxidase" evidence="8">
    <location>
        <begin position="125"/>
        <end position="239"/>
    </location>
</feature>
<dbReference type="SUPFAM" id="SSF48317">
    <property type="entry name" value="Acid phosphatase/Vanadium-dependent haloperoxidase"/>
    <property type="match status" value="1"/>
</dbReference>
<feature type="transmembrane region" description="Helical" evidence="6">
    <location>
        <begin position="193"/>
        <end position="214"/>
    </location>
</feature>
<dbReference type="Proteomes" id="UP000231134">
    <property type="component" value="Unassembled WGS sequence"/>
</dbReference>
<comment type="similarity">
    <text evidence="2">Belongs to the PA-phosphatase related phosphoesterase family.</text>
</comment>
<feature type="transmembrane region" description="Helical" evidence="6">
    <location>
        <begin position="166"/>
        <end position="186"/>
    </location>
</feature>
<dbReference type="InterPro" id="IPR043216">
    <property type="entry name" value="PAP-like"/>
</dbReference>
<evidence type="ECO:0000256" key="1">
    <source>
        <dbReference type="ARBA" id="ARBA00004141"/>
    </source>
</evidence>
<dbReference type="InterPro" id="IPR036938">
    <property type="entry name" value="PAP2/HPO_sf"/>
</dbReference>
<feature type="chain" id="PRO_5014851100" evidence="7">
    <location>
        <begin position="26"/>
        <end position="262"/>
    </location>
</feature>
<name>A0A2M9A441_9BACT</name>
<keyword evidence="10" id="KW-1185">Reference proteome</keyword>
<evidence type="ECO:0000256" key="4">
    <source>
        <dbReference type="ARBA" id="ARBA00022989"/>
    </source>
</evidence>
<keyword evidence="5 6" id="KW-0472">Membrane</keyword>
<dbReference type="InterPro" id="IPR000326">
    <property type="entry name" value="PAP2/HPO"/>
</dbReference>
<evidence type="ECO:0000256" key="2">
    <source>
        <dbReference type="ARBA" id="ARBA00008816"/>
    </source>
</evidence>
<dbReference type="PANTHER" id="PTHR10165:SF35">
    <property type="entry name" value="RE23632P"/>
    <property type="match status" value="1"/>
</dbReference>
<sequence>MMKFNACMLFFAWILSAALGTKAMAEEPPYALSWTVDAPILTLGVATYVLSQYTYSQMEPRSGEPSKDELLPWDRPFAGTYHPSFDYLSDWSLYALIAFPLGFESVELALGNSSTREAMTFFLTAAEITLWQSSLNLIVRSMRLWGRPEIYRSKADRSRGESWGSFYSGHTGTAFSVAVFSSLWFMEKYPNSAYVPLVWGGTLVAATAVGVMRIAAGKHFPTDVIVGALVGSASSFLVLKLHESSRVKVAASPGYFGVVMHF</sequence>